<name>A0A9D4ZPZ2_ADICA</name>
<sequence length="163" mass="18791">MGELPSDLLLRILSMLDHRHLASAARVCRSWNSLSRQAHLWQRLYEQRWGEGTSIFSKLKSWEAAYEAQDRCERIGRDVCITREGLDYILVHEGRLLRLLGSRKMEKEGPNDDVCEKKPMRMETSLTSQCKPSGSREGLVNDLLFFLGDLECATRNPKRIRVG</sequence>
<evidence type="ECO:0000313" key="4">
    <source>
        <dbReference type="EMBL" id="KAI5080830.1"/>
    </source>
</evidence>
<dbReference type="Pfam" id="PF12937">
    <property type="entry name" value="F-box-like"/>
    <property type="match status" value="1"/>
</dbReference>
<dbReference type="GO" id="GO:0005737">
    <property type="term" value="C:cytoplasm"/>
    <property type="evidence" value="ECO:0007669"/>
    <property type="project" value="TreeGrafter"/>
</dbReference>
<dbReference type="EMBL" id="JABFUD020000004">
    <property type="protein sequence ID" value="KAI5080830.1"/>
    <property type="molecule type" value="Genomic_DNA"/>
</dbReference>
<keyword evidence="5" id="KW-1185">Reference proteome</keyword>
<dbReference type="OrthoDB" id="3219396at2759"/>
<feature type="domain" description="F-box" evidence="3">
    <location>
        <begin position="1"/>
        <end position="44"/>
    </location>
</feature>
<dbReference type="Proteomes" id="UP000886520">
    <property type="component" value="Chromosome 4"/>
</dbReference>
<keyword evidence="2" id="KW-0833">Ubl conjugation pathway</keyword>
<evidence type="ECO:0000259" key="3">
    <source>
        <dbReference type="PROSITE" id="PS50181"/>
    </source>
</evidence>
<dbReference type="InterPro" id="IPR001810">
    <property type="entry name" value="F-box_dom"/>
</dbReference>
<dbReference type="SMART" id="SM00256">
    <property type="entry name" value="FBOX"/>
    <property type="match status" value="1"/>
</dbReference>
<evidence type="ECO:0000256" key="2">
    <source>
        <dbReference type="ARBA" id="ARBA00022786"/>
    </source>
</evidence>
<reference evidence="4" key="1">
    <citation type="submission" date="2021-01" db="EMBL/GenBank/DDBJ databases">
        <title>Adiantum capillus-veneris genome.</title>
        <authorList>
            <person name="Fang Y."/>
            <person name="Liao Q."/>
        </authorList>
    </citation>
    <scope>NUCLEOTIDE SEQUENCE</scope>
    <source>
        <strain evidence="4">H3</strain>
        <tissue evidence="4">Leaf</tissue>
    </source>
</reference>
<dbReference type="PROSITE" id="PS50181">
    <property type="entry name" value="FBOX"/>
    <property type="match status" value="1"/>
</dbReference>
<evidence type="ECO:0000256" key="1">
    <source>
        <dbReference type="ARBA" id="ARBA00004906"/>
    </source>
</evidence>
<dbReference type="Gene3D" id="1.20.1280.50">
    <property type="match status" value="1"/>
</dbReference>
<organism evidence="4 5">
    <name type="scientific">Adiantum capillus-veneris</name>
    <name type="common">Maidenhair fern</name>
    <dbReference type="NCBI Taxonomy" id="13818"/>
    <lineage>
        <taxon>Eukaryota</taxon>
        <taxon>Viridiplantae</taxon>
        <taxon>Streptophyta</taxon>
        <taxon>Embryophyta</taxon>
        <taxon>Tracheophyta</taxon>
        <taxon>Polypodiopsida</taxon>
        <taxon>Polypodiidae</taxon>
        <taxon>Polypodiales</taxon>
        <taxon>Pteridineae</taxon>
        <taxon>Pteridaceae</taxon>
        <taxon>Vittarioideae</taxon>
        <taxon>Adiantum</taxon>
    </lineage>
</organism>
<protein>
    <recommendedName>
        <fullName evidence="3">F-box domain-containing protein</fullName>
    </recommendedName>
</protein>
<dbReference type="InterPro" id="IPR052121">
    <property type="entry name" value="F-box_SCF_Substrate_Recog"/>
</dbReference>
<dbReference type="SUPFAM" id="SSF81383">
    <property type="entry name" value="F-box domain"/>
    <property type="match status" value="1"/>
</dbReference>
<dbReference type="AlphaFoldDB" id="A0A9D4ZPZ2"/>
<dbReference type="PANTHER" id="PTHR46550:SF1">
    <property type="entry name" value="F-BOX PROTEIN 3"/>
    <property type="match status" value="1"/>
</dbReference>
<comment type="pathway">
    <text evidence="1">Protein modification; protein ubiquitination.</text>
</comment>
<dbReference type="PANTHER" id="PTHR46550">
    <property type="entry name" value="F-BOX ONLY PROTEIN 3"/>
    <property type="match status" value="1"/>
</dbReference>
<dbReference type="InterPro" id="IPR036047">
    <property type="entry name" value="F-box-like_dom_sf"/>
</dbReference>
<gene>
    <name evidence="4" type="ORF">GOP47_0004013</name>
</gene>
<evidence type="ECO:0000313" key="5">
    <source>
        <dbReference type="Proteomes" id="UP000886520"/>
    </source>
</evidence>
<dbReference type="CDD" id="cd09917">
    <property type="entry name" value="F-box_SF"/>
    <property type="match status" value="1"/>
</dbReference>
<comment type="caution">
    <text evidence="4">The sequence shown here is derived from an EMBL/GenBank/DDBJ whole genome shotgun (WGS) entry which is preliminary data.</text>
</comment>
<accession>A0A9D4ZPZ2</accession>
<proteinExistence type="predicted"/>